<proteinExistence type="predicted"/>
<feature type="region of interest" description="Disordered" evidence="5">
    <location>
        <begin position="818"/>
        <end position="844"/>
    </location>
</feature>
<protein>
    <recommendedName>
        <fullName evidence="6">Zinc finger PHD-type domain-containing protein</fullName>
    </recommendedName>
</protein>
<evidence type="ECO:0000259" key="6">
    <source>
        <dbReference type="SMART" id="SM00249"/>
    </source>
</evidence>
<feature type="compositionally biased region" description="Basic residues" evidence="5">
    <location>
        <begin position="818"/>
        <end position="836"/>
    </location>
</feature>
<organism evidence="7 8">
    <name type="scientific">Chironomus riparius</name>
    <dbReference type="NCBI Taxonomy" id="315576"/>
    <lineage>
        <taxon>Eukaryota</taxon>
        <taxon>Metazoa</taxon>
        <taxon>Ecdysozoa</taxon>
        <taxon>Arthropoda</taxon>
        <taxon>Hexapoda</taxon>
        <taxon>Insecta</taxon>
        <taxon>Pterygota</taxon>
        <taxon>Neoptera</taxon>
        <taxon>Endopterygota</taxon>
        <taxon>Diptera</taxon>
        <taxon>Nematocera</taxon>
        <taxon>Chironomoidea</taxon>
        <taxon>Chironomidae</taxon>
        <taxon>Chironominae</taxon>
        <taxon>Chironomus</taxon>
    </lineage>
</organism>
<dbReference type="GO" id="GO:0008270">
    <property type="term" value="F:zinc ion binding"/>
    <property type="evidence" value="ECO:0007669"/>
    <property type="project" value="UniProtKB-KW"/>
</dbReference>
<evidence type="ECO:0000313" key="7">
    <source>
        <dbReference type="EMBL" id="CAG9812378.1"/>
    </source>
</evidence>
<dbReference type="InterPro" id="IPR001965">
    <property type="entry name" value="Znf_PHD"/>
</dbReference>
<accession>A0A9N9SCI7</accession>
<reference evidence="7" key="1">
    <citation type="submission" date="2022-01" db="EMBL/GenBank/DDBJ databases">
        <authorList>
            <person name="King R."/>
        </authorList>
    </citation>
    <scope>NUCLEOTIDE SEQUENCE</scope>
</reference>
<evidence type="ECO:0000256" key="2">
    <source>
        <dbReference type="ARBA" id="ARBA00022771"/>
    </source>
</evidence>
<feature type="coiled-coil region" evidence="4">
    <location>
        <begin position="1070"/>
        <end position="1140"/>
    </location>
</feature>
<gene>
    <name evidence="7" type="ORF">CHIRRI_LOCUS15183</name>
</gene>
<name>A0A9N9SCI7_9DIPT</name>
<keyword evidence="8" id="KW-1185">Reference proteome</keyword>
<evidence type="ECO:0000256" key="4">
    <source>
        <dbReference type="SAM" id="Coils"/>
    </source>
</evidence>
<evidence type="ECO:0000313" key="8">
    <source>
        <dbReference type="Proteomes" id="UP001153620"/>
    </source>
</evidence>
<evidence type="ECO:0000256" key="3">
    <source>
        <dbReference type="ARBA" id="ARBA00022833"/>
    </source>
</evidence>
<dbReference type="SMART" id="SM00249">
    <property type="entry name" value="PHD"/>
    <property type="match status" value="1"/>
</dbReference>
<dbReference type="EMBL" id="OU895880">
    <property type="protein sequence ID" value="CAG9812378.1"/>
    <property type="molecule type" value="Genomic_DNA"/>
</dbReference>
<keyword evidence="2" id="KW-0863">Zinc-finger</keyword>
<dbReference type="Proteomes" id="UP001153620">
    <property type="component" value="Chromosome 4"/>
</dbReference>
<reference evidence="7" key="2">
    <citation type="submission" date="2022-10" db="EMBL/GenBank/DDBJ databases">
        <authorList>
            <consortium name="ENA_rothamsted_submissions"/>
            <consortium name="culmorum"/>
            <person name="King R."/>
        </authorList>
    </citation>
    <scope>NUCLEOTIDE SEQUENCE</scope>
</reference>
<keyword evidence="3" id="KW-0862">Zinc</keyword>
<evidence type="ECO:0000256" key="1">
    <source>
        <dbReference type="ARBA" id="ARBA00022723"/>
    </source>
</evidence>
<keyword evidence="1" id="KW-0479">Metal-binding</keyword>
<sequence>MALPRTPVNNDNNNEQREVEILEDPEYEIQQNLENTLISPNSHDNIAGDIEEDSFHDFDQSQIIRSTSFDQNSESRIINNNNNPQNSNTIKNIVNNSSVVPNLLSSGRKAASLFNNTPKKPIKTCNVCKKDASRHGFVCYGCNKVCHPICLLDEEEEEADSQTDSYLCLKCMKIMQNINSSCRKSPKINNLNNCPPTSSNNNYNHTKFHHDCYPDVASNKNYDRKDIQHNNCSRNQNVNEKISFNNNSLGNSELEIYFIKLQYQKLPIVTDSDLSWTVFYSSFVRTKGLFDPDENVIRIQAAIKDETVKRIGGKGLFNPKTYDKCIEDVNKRLKHNINFLSKEAALLEKHGRIKAENKLKLVEYIDQVRNFATLAIAYKDFSYSSNRRFLANIINVVPTFIRNKWESKQAELEEINIVPTLKHLIEIFEKELPRIEASIRNDELLTADKRSDIIHNSKHQKSNDKSHRSYYSKEEGENPFIADENTLASKENLSNNSTKTVYCWFHKQNGHSGNRCKDLWKLDGKIVSELAKNAKICTCCGQTQHNPCTYNTNLKCRITGCDKLHHSLFCYKRKVPGSQTNANNYQNNNKIPFLMLEDTSSEDEEKMTTKNLNTNNCYNNEENLNYEIVDNLINNQFYTNVPQELKDHLIKNKNYQRNSHIISDISNFAPVELKINKSKIDTGRQTSFIEKNVKTYNDASTQTSVEEFVNLNDKFDYIEINSESHNILHNCKQNETRSTKFTTEWSLNQLNLDVKHDTNDKISNNKIQYYDHVTKCIKKSLNTKLRLRKLTRKVTYKSRKKKIKYFLSNPYINKTKVHKTKHKNMHYSDSKRHRKKESNNTSNRTNHEFSKLISFIPGTKMKEELVDDNALKSTSKQMSHVRFISVPDSWSVKDFTNGLMKSIRWSEKDMEAIKLIHLEHLRNKRMHIRLSFHHSSMLHQLLNAGTKTRDKNIYSISINGVTILMEAMNNFKERFMMSSTKKEAYNEKTKVLLLKFFRKDSFNDIINILNQTKLSKLIYMSFKGLNAFLMFKDLKESEKFAKDMSKSFYNVKYSYTYLTLAKYNHAVNENRNLEIQMQNHVVKRNNLKRKIVKTPEKELCNEDKSHKDLQDKMNELSHKLEVVENNQNRLEAKNLDINKQIPNLMLNANMSAFERNMQMGFIGYRCVELHFSRFIGYRCVELNFVALRYVQLFIDHRRFIGYRCVELHFVALRYVQLFIDYSRFIGYRCVELHFVALRYVQLFIDYSRFIGYRCVELHFVALRYVQLFIDYIRFIGYRCVELHFVALRYVQLFIDHRRFIGYRCVELHFVALRYVQLFIDHSRFIGYRCVELHFVALRYVQLFIDYIRFIGYRCVELHFAALRYVQLFIDYSRFIGYRCVELHFVALRYVQLFIDYSRFIGYRCVELHFVALRYVQLFIDYSRFIGYRCVELHFVALRYSRFIGYRCVELHFVALRYVQLFIDHSRFIGYRCVELHFVAFNCL</sequence>
<feature type="domain" description="Zinc finger PHD-type" evidence="6">
    <location>
        <begin position="124"/>
        <end position="172"/>
    </location>
</feature>
<evidence type="ECO:0000256" key="5">
    <source>
        <dbReference type="SAM" id="MobiDB-lite"/>
    </source>
</evidence>
<keyword evidence="4" id="KW-0175">Coiled coil</keyword>